<evidence type="ECO:0000256" key="2">
    <source>
        <dbReference type="ARBA" id="ARBA00022741"/>
    </source>
</evidence>
<dbReference type="InterPro" id="IPR030231">
    <property type="entry name" value="Gpn2"/>
</dbReference>
<sequence length="304" mass="35151">MFAQFVIGPPGSGKTTYCTGMQDILQSLKRNPIVINLDPANENIPYHCDIDIKSLITIEDTMELLELGPNGGLIYCIEYLEKNIDWLLKKLHKMGQNRYAIFDCPGQVELYTHHNSMKNIISELEKNSFKIAVVNLIDAYYCSEPHKFISALLLSLSTMVQLEFPHINILSKIDLIQLYGKLSFNLDFYTNVMDLKYLMKTFDKQNTSKEFQRLNKVLCQLIEDYSLVSFATLNIMDKESVINVLNQIDKANGYSFGLLDENLIVHSEDWDSDKFISLEEKYMRDTNLDNWDLPDDLTKEDKKK</sequence>
<dbReference type="PANTHER" id="PTHR21231:SF3">
    <property type="entry name" value="GPN-LOOP GTPASE 2"/>
    <property type="match status" value="1"/>
</dbReference>
<reference evidence="6" key="1">
    <citation type="submission" date="2022-10" db="EMBL/GenBank/DDBJ databases">
        <title>Novel sulphate-reducing endosymbionts in the free-living metamonad Anaeramoeba.</title>
        <authorList>
            <person name="Jerlstrom-Hultqvist J."/>
            <person name="Cepicka I."/>
            <person name="Gallot-Lavallee L."/>
            <person name="Salas-Leiva D."/>
            <person name="Curtis B.A."/>
            <person name="Zahonova K."/>
            <person name="Pipaliya S."/>
            <person name="Dacks J."/>
            <person name="Roger A.J."/>
        </authorList>
    </citation>
    <scope>NUCLEOTIDE SEQUENCE</scope>
    <source>
        <strain evidence="6">BMAN</strain>
    </source>
</reference>
<evidence type="ECO:0000313" key="7">
    <source>
        <dbReference type="Proteomes" id="UP001149090"/>
    </source>
</evidence>
<comment type="similarity">
    <text evidence="1 5">Belongs to the GPN-loop GTPase family.</text>
</comment>
<dbReference type="GO" id="GO:0003924">
    <property type="term" value="F:GTPase activity"/>
    <property type="evidence" value="ECO:0007669"/>
    <property type="project" value="TreeGrafter"/>
</dbReference>
<accession>A0A9Q0LQE5</accession>
<dbReference type="Gene3D" id="3.40.50.300">
    <property type="entry name" value="P-loop containing nucleotide triphosphate hydrolases"/>
    <property type="match status" value="1"/>
</dbReference>
<keyword evidence="7" id="KW-1185">Reference proteome</keyword>
<proteinExistence type="inferred from homology"/>
<comment type="function">
    <text evidence="5">Small GTPase required for proper localization of RNA polymerase II and III (RNAPII and RNAPIII). May act at an RNAP assembly step prior to nuclear import.</text>
</comment>
<comment type="subunit">
    <text evidence="5">Binds to RNA polymerase II (RNAPII).</text>
</comment>
<dbReference type="GO" id="GO:0005525">
    <property type="term" value="F:GTP binding"/>
    <property type="evidence" value="ECO:0007669"/>
    <property type="project" value="UniProtKB-KW"/>
</dbReference>
<dbReference type="GO" id="GO:0005737">
    <property type="term" value="C:cytoplasm"/>
    <property type="evidence" value="ECO:0007669"/>
    <property type="project" value="TreeGrafter"/>
</dbReference>
<comment type="caution">
    <text evidence="6">The sequence shown here is derived from an EMBL/GenBank/DDBJ whole genome shotgun (WGS) entry which is preliminary data.</text>
</comment>
<dbReference type="OrthoDB" id="5839at2759"/>
<dbReference type="SUPFAM" id="SSF52540">
    <property type="entry name" value="P-loop containing nucleoside triphosphate hydrolases"/>
    <property type="match status" value="1"/>
</dbReference>
<keyword evidence="3 5" id="KW-0378">Hydrolase</keyword>
<dbReference type="OMA" id="ATHNYFL"/>
<dbReference type="EMBL" id="JAPDFW010000059">
    <property type="protein sequence ID" value="KAJ5076780.1"/>
    <property type="molecule type" value="Genomic_DNA"/>
</dbReference>
<evidence type="ECO:0000256" key="5">
    <source>
        <dbReference type="RuleBase" id="RU365059"/>
    </source>
</evidence>
<dbReference type="InterPro" id="IPR004130">
    <property type="entry name" value="Gpn"/>
</dbReference>
<dbReference type="Proteomes" id="UP001149090">
    <property type="component" value="Unassembled WGS sequence"/>
</dbReference>
<name>A0A9Q0LQE5_ANAIG</name>
<dbReference type="AlphaFoldDB" id="A0A9Q0LQE5"/>
<evidence type="ECO:0000256" key="3">
    <source>
        <dbReference type="ARBA" id="ARBA00022801"/>
    </source>
</evidence>
<dbReference type="CDD" id="cd17871">
    <property type="entry name" value="GPN2"/>
    <property type="match status" value="1"/>
</dbReference>
<gene>
    <name evidence="6" type="ORF">M0811_00097</name>
</gene>
<evidence type="ECO:0000313" key="6">
    <source>
        <dbReference type="EMBL" id="KAJ5076780.1"/>
    </source>
</evidence>
<protein>
    <recommendedName>
        <fullName evidence="5">GPN-loop GTPase 2</fullName>
    </recommendedName>
</protein>
<dbReference type="FunFam" id="3.40.50.300:FF:000338">
    <property type="entry name" value="GPN-loop GTPase 2"/>
    <property type="match status" value="1"/>
</dbReference>
<evidence type="ECO:0000256" key="1">
    <source>
        <dbReference type="ARBA" id="ARBA00005290"/>
    </source>
</evidence>
<evidence type="ECO:0000256" key="4">
    <source>
        <dbReference type="ARBA" id="ARBA00023134"/>
    </source>
</evidence>
<dbReference type="PANTHER" id="PTHR21231">
    <property type="entry name" value="XPA-BINDING PROTEIN 1-RELATED"/>
    <property type="match status" value="1"/>
</dbReference>
<keyword evidence="4 5" id="KW-0342">GTP-binding</keyword>
<keyword evidence="2 5" id="KW-0547">Nucleotide-binding</keyword>
<dbReference type="InterPro" id="IPR027417">
    <property type="entry name" value="P-loop_NTPase"/>
</dbReference>
<organism evidence="6 7">
    <name type="scientific">Anaeramoeba ignava</name>
    <name type="common">Anaerobic marine amoeba</name>
    <dbReference type="NCBI Taxonomy" id="1746090"/>
    <lineage>
        <taxon>Eukaryota</taxon>
        <taxon>Metamonada</taxon>
        <taxon>Anaeramoebidae</taxon>
        <taxon>Anaeramoeba</taxon>
    </lineage>
</organism>
<dbReference type="Pfam" id="PF03029">
    <property type="entry name" value="ATP_bind_1"/>
    <property type="match status" value="1"/>
</dbReference>